<dbReference type="GO" id="GO:0034605">
    <property type="term" value="P:cellular response to heat"/>
    <property type="evidence" value="ECO:0007669"/>
    <property type="project" value="TreeGrafter"/>
</dbReference>
<protein>
    <submittedName>
        <fullName evidence="6">Type VI secretion system ATPase TssH</fullName>
    </submittedName>
</protein>
<name>A0A2K9ABT8_9GAMM</name>
<gene>
    <name evidence="6" type="primary">clpV</name>
    <name evidence="6" type="ORF">CW740_00730</name>
</gene>
<evidence type="ECO:0000313" key="6">
    <source>
        <dbReference type="EMBL" id="AUD77836.1"/>
    </source>
</evidence>
<dbReference type="InterPro" id="IPR001270">
    <property type="entry name" value="ClpA/B"/>
</dbReference>
<dbReference type="PANTHER" id="PTHR11638:SF184">
    <property type="entry name" value="ATPASE WITH CHAPERONE ACTIVITY"/>
    <property type="match status" value="1"/>
</dbReference>
<dbReference type="GO" id="GO:0005524">
    <property type="term" value="F:ATP binding"/>
    <property type="evidence" value="ECO:0007669"/>
    <property type="project" value="InterPro"/>
</dbReference>
<dbReference type="InterPro" id="IPR004176">
    <property type="entry name" value="Clp_R_N"/>
</dbReference>
<dbReference type="NCBIfam" id="TIGR03345">
    <property type="entry name" value="VI_ClpV1"/>
    <property type="match status" value="1"/>
</dbReference>
<dbReference type="InterPro" id="IPR027417">
    <property type="entry name" value="P-loop_NTPase"/>
</dbReference>
<dbReference type="Pfam" id="PF00004">
    <property type="entry name" value="AAA"/>
    <property type="match status" value="1"/>
</dbReference>
<dbReference type="InterPro" id="IPR003959">
    <property type="entry name" value="ATPase_AAA_core"/>
</dbReference>
<dbReference type="KEGG" id="kpd:CW740_00730"/>
<dbReference type="Pfam" id="PF10431">
    <property type="entry name" value="ClpB_D2-small"/>
    <property type="match status" value="1"/>
</dbReference>
<evidence type="ECO:0000256" key="1">
    <source>
        <dbReference type="ARBA" id="ARBA00008675"/>
    </source>
</evidence>
<keyword evidence="4" id="KW-0067">ATP-binding</keyword>
<evidence type="ECO:0000256" key="3">
    <source>
        <dbReference type="ARBA" id="ARBA00022741"/>
    </source>
</evidence>
<dbReference type="GO" id="GO:0005737">
    <property type="term" value="C:cytoplasm"/>
    <property type="evidence" value="ECO:0007669"/>
    <property type="project" value="TreeGrafter"/>
</dbReference>
<dbReference type="Proteomes" id="UP000232693">
    <property type="component" value="Chromosome"/>
</dbReference>
<dbReference type="PRINTS" id="PR00300">
    <property type="entry name" value="CLPPROTEASEA"/>
</dbReference>
<dbReference type="Pfam" id="PF17871">
    <property type="entry name" value="AAA_lid_9"/>
    <property type="match status" value="1"/>
</dbReference>
<evidence type="ECO:0000256" key="4">
    <source>
        <dbReference type="ARBA" id="ARBA00022840"/>
    </source>
</evidence>
<keyword evidence="5" id="KW-0143">Chaperone</keyword>
<dbReference type="EMBL" id="CP025120">
    <property type="protein sequence ID" value="AUD77836.1"/>
    <property type="molecule type" value="Genomic_DNA"/>
</dbReference>
<dbReference type="SUPFAM" id="SSF52540">
    <property type="entry name" value="P-loop containing nucleoside triphosphate hydrolases"/>
    <property type="match status" value="2"/>
</dbReference>
<dbReference type="PROSITE" id="PS00870">
    <property type="entry name" value="CLPAB_1"/>
    <property type="match status" value="1"/>
</dbReference>
<proteinExistence type="inferred from homology"/>
<dbReference type="InterPro" id="IPR036628">
    <property type="entry name" value="Clp_N_dom_sf"/>
</dbReference>
<dbReference type="RefSeq" id="WP_106645758.1">
    <property type="nucleotide sequence ID" value="NZ_BMGO01000001.1"/>
</dbReference>
<dbReference type="PANTHER" id="PTHR11638">
    <property type="entry name" value="ATP-DEPENDENT CLP PROTEASE"/>
    <property type="match status" value="1"/>
</dbReference>
<dbReference type="OrthoDB" id="9803641at2"/>
<dbReference type="CDD" id="cd00009">
    <property type="entry name" value="AAA"/>
    <property type="match status" value="1"/>
</dbReference>
<dbReference type="Gene3D" id="1.10.8.60">
    <property type="match status" value="1"/>
</dbReference>
<sequence length="885" mass="98785">MANTEIRNLIEKLNDECKSSLEKAVATCFSKTHYYVEIQHWLIELLKSETNDVHEILKYFAVNSDLLEQDILQAEQQFKTGNGHAPALSEYLMKMIQKAWVSASINQQSTSVRSGHLFLVLCNDDSLAFLMSGMSKELSKIDCAELEADFTSIVSGSSENISSQTQETAAKKAGSQKALEQYTIDLTQQAQAGELDPVLGRENEVRQMIDILTRRRQNNPILTGEAGVGKTAVVEGLAQKIISKEVPEVLHNVSIRVLDMGLLQAGAGVKGEFENRLKQVIADVKSSIKPVILFIDEAHTMIGAGGAEGQNDAANLLKPALARGELRVIAATTWAEYKKFFEKDAALSRRFQVVKVEEPDVNTAIDIMRGVSEVMAKHHKVHILDEALTSSVLLSQRYIPSRQLPDKSVSLLDTACARVNLSQNAKPALIEASEKSIESWQKELAICEMEATHEERIAELKALIEQEQKTLQGLNEKWQAELAIVKKIHAYHEQEDKKPEQLEKLRAELVFVQQGSPMVFETVNEAVIAAIVSDWTGIPVGKMKKQNINQVLELEEQLTERVRGQDLALKSIAQSMRVSAAKLMDPNKPRGVFILAGPSGVGKTETALALAETLYGSERNVITINMSEFKEEHKVSLLMGSPPGYIGYGEGGILTEAVRRNPYSVILLDEMEKAHPGVQEVFFQVFDKGMMKDGEGRDIDFKNSVILMTTNAGTETMMDYSRLEADDEEEIVETSPEQEYEELTQVLHQDLLRYFKPAFLGRTTLLAYKALEQDILRDITKIQLARVSERVKDSYKVSCTFADELIENIVERCTETDSGARNIQKIIQQNILPQISNYFLTRLLQEDELKDVVVLLKDGELEISTESYLPVQEANQQQSAELAAQ</sequence>
<comment type="similarity">
    <text evidence="1">Belongs to the ClpA/ClpB family.</text>
</comment>
<dbReference type="SUPFAM" id="SSF81923">
    <property type="entry name" value="Double Clp-N motif"/>
    <property type="match status" value="1"/>
</dbReference>
<dbReference type="InterPro" id="IPR050130">
    <property type="entry name" value="ClpA_ClpB"/>
</dbReference>
<dbReference type="Gene3D" id="1.10.1780.10">
    <property type="entry name" value="Clp, N-terminal domain"/>
    <property type="match status" value="1"/>
</dbReference>
<dbReference type="InterPro" id="IPR041546">
    <property type="entry name" value="ClpA/ClpB_AAA_lid"/>
</dbReference>
<dbReference type="FunFam" id="3.40.50.300:FF:000010">
    <property type="entry name" value="Chaperone clpB 1, putative"/>
    <property type="match status" value="1"/>
</dbReference>
<keyword evidence="7" id="KW-1185">Reference proteome</keyword>
<dbReference type="SMART" id="SM00382">
    <property type="entry name" value="AAA"/>
    <property type="match status" value="2"/>
</dbReference>
<evidence type="ECO:0000256" key="5">
    <source>
        <dbReference type="ARBA" id="ARBA00023186"/>
    </source>
</evidence>
<accession>A0A2K9ABT8</accession>
<dbReference type="GO" id="GO:0016887">
    <property type="term" value="F:ATP hydrolysis activity"/>
    <property type="evidence" value="ECO:0007669"/>
    <property type="project" value="InterPro"/>
</dbReference>
<keyword evidence="3" id="KW-0547">Nucleotide-binding</keyword>
<dbReference type="Gene3D" id="3.40.50.300">
    <property type="entry name" value="P-loop containing nucleotide triphosphate hydrolases"/>
    <property type="match status" value="3"/>
</dbReference>
<dbReference type="SMART" id="SM01086">
    <property type="entry name" value="ClpB_D2-small"/>
    <property type="match status" value="1"/>
</dbReference>
<dbReference type="InterPro" id="IPR017729">
    <property type="entry name" value="ATPase_T6SS_ClpV1"/>
</dbReference>
<dbReference type="AlphaFoldDB" id="A0A2K9ABT8"/>
<evidence type="ECO:0000256" key="2">
    <source>
        <dbReference type="ARBA" id="ARBA00022737"/>
    </source>
</evidence>
<dbReference type="CDD" id="cd19499">
    <property type="entry name" value="RecA-like_ClpB_Hsp104-like"/>
    <property type="match status" value="1"/>
</dbReference>
<organism evidence="6 7">
    <name type="scientific">Kangiella profundi</name>
    <dbReference type="NCBI Taxonomy" id="1561924"/>
    <lineage>
        <taxon>Bacteria</taxon>
        <taxon>Pseudomonadati</taxon>
        <taxon>Pseudomonadota</taxon>
        <taxon>Gammaproteobacteria</taxon>
        <taxon>Kangiellales</taxon>
        <taxon>Kangiellaceae</taxon>
        <taxon>Kangiella</taxon>
    </lineage>
</organism>
<dbReference type="Pfam" id="PF07724">
    <property type="entry name" value="AAA_2"/>
    <property type="match status" value="1"/>
</dbReference>
<dbReference type="InterPro" id="IPR018368">
    <property type="entry name" value="ClpA/B_CS1"/>
</dbReference>
<keyword evidence="2" id="KW-0677">Repeat</keyword>
<reference evidence="6 7" key="1">
    <citation type="submission" date="2017-12" db="EMBL/GenBank/DDBJ databases">
        <title>Kangiella profundi FT102 completed genome.</title>
        <authorList>
            <person name="Xu J."/>
            <person name="Wang J."/>
            <person name="Lu Y."/>
        </authorList>
    </citation>
    <scope>NUCLEOTIDE SEQUENCE [LARGE SCALE GENOMIC DNA]</scope>
    <source>
        <strain evidence="6 7">FT102</strain>
    </source>
</reference>
<dbReference type="InterPro" id="IPR003593">
    <property type="entry name" value="AAA+_ATPase"/>
</dbReference>
<evidence type="ECO:0000313" key="7">
    <source>
        <dbReference type="Proteomes" id="UP000232693"/>
    </source>
</evidence>
<dbReference type="Pfam" id="PF02861">
    <property type="entry name" value="Clp_N"/>
    <property type="match status" value="1"/>
</dbReference>
<dbReference type="InterPro" id="IPR019489">
    <property type="entry name" value="Clp_ATPase_C"/>
</dbReference>